<dbReference type="CDD" id="cd08261">
    <property type="entry name" value="Zn_ADH7"/>
    <property type="match status" value="1"/>
</dbReference>
<dbReference type="STRING" id="512399.A8709_32805"/>
<proteinExistence type="predicted"/>
<evidence type="ECO:0000259" key="3">
    <source>
        <dbReference type="Pfam" id="PF08240"/>
    </source>
</evidence>
<reference evidence="5" key="1">
    <citation type="submission" date="2016-05" db="EMBL/GenBank/DDBJ databases">
        <title>Paenibacillus oryzae. sp. nov., isolated from the rice root.</title>
        <authorList>
            <person name="Zhang J."/>
            <person name="Zhang X."/>
        </authorList>
    </citation>
    <scope>NUCLEOTIDE SEQUENCE [LARGE SCALE GENOMIC DNA]</scope>
    <source>
        <strain evidence="5">KCTC13222</strain>
    </source>
</reference>
<gene>
    <name evidence="4" type="ORF">A8709_32805</name>
</gene>
<feature type="domain" description="Alcohol dehydrogenase-like C-terminal" evidence="2">
    <location>
        <begin position="170"/>
        <end position="295"/>
    </location>
</feature>
<sequence length="337" mass="36938">MKAIICEEVERFTIVDLPDLQSKPAEAIVRIRRIGICGTDYHAFKGNQPFFSYPRVLGHELAGIIEQIGENDAGLREGDQVSIMPYLHCGICIACRNGKTNCCTDMKVLGVHVDGGMCEKISIPVSHLLKTDGLTLDQTAVLEPLAIGAHAVRRSGLCSEEFVLVIGGGPIGLGVMIFAQVAGARVIAMDINDERLAFARAWAGVSHTVNALENPLEQLRDITGGELPTVVLDATGNVRSMTDAFGFTSHGGTLVYVGLVKSDIAFHDPEFHKRELTLMGSRNATKEDFLHVLETVRSGKIDVERYITHRSSFQEMPDHFESWLKPESRVIKAMIEL</sequence>
<comment type="caution">
    <text evidence="4">The sequence shown here is derived from an EMBL/GenBank/DDBJ whole genome shotgun (WGS) entry which is preliminary data.</text>
</comment>
<dbReference type="SUPFAM" id="SSF50129">
    <property type="entry name" value="GroES-like"/>
    <property type="match status" value="1"/>
</dbReference>
<dbReference type="InterPro" id="IPR013154">
    <property type="entry name" value="ADH-like_N"/>
</dbReference>
<dbReference type="Gene3D" id="3.90.180.10">
    <property type="entry name" value="Medium-chain alcohol dehydrogenases, catalytic domain"/>
    <property type="match status" value="1"/>
</dbReference>
<feature type="domain" description="Alcohol dehydrogenase-like N-terminal" evidence="3">
    <location>
        <begin position="24"/>
        <end position="131"/>
    </location>
</feature>
<dbReference type="Pfam" id="PF00107">
    <property type="entry name" value="ADH_zinc_N"/>
    <property type="match status" value="1"/>
</dbReference>
<dbReference type="PANTHER" id="PTHR43401:SF3">
    <property type="entry name" value="L-GALACTONATE-5-DEHYDROGENASE"/>
    <property type="match status" value="1"/>
</dbReference>
<dbReference type="InterPro" id="IPR013149">
    <property type="entry name" value="ADH-like_C"/>
</dbReference>
<dbReference type="InterPro" id="IPR036291">
    <property type="entry name" value="NAD(P)-bd_dom_sf"/>
</dbReference>
<keyword evidence="5" id="KW-1185">Reference proteome</keyword>
<dbReference type="GO" id="GO:0016491">
    <property type="term" value="F:oxidoreductase activity"/>
    <property type="evidence" value="ECO:0007669"/>
    <property type="project" value="UniProtKB-KW"/>
</dbReference>
<evidence type="ECO:0000313" key="5">
    <source>
        <dbReference type="Proteomes" id="UP000093309"/>
    </source>
</evidence>
<evidence type="ECO:0000313" key="4">
    <source>
        <dbReference type="EMBL" id="OCT12595.1"/>
    </source>
</evidence>
<dbReference type="SUPFAM" id="SSF51735">
    <property type="entry name" value="NAD(P)-binding Rossmann-fold domains"/>
    <property type="match status" value="1"/>
</dbReference>
<dbReference type="Pfam" id="PF08240">
    <property type="entry name" value="ADH_N"/>
    <property type="match status" value="1"/>
</dbReference>
<dbReference type="PANTHER" id="PTHR43401">
    <property type="entry name" value="L-THREONINE 3-DEHYDROGENASE"/>
    <property type="match status" value="1"/>
</dbReference>
<dbReference type="InterPro" id="IPR011032">
    <property type="entry name" value="GroES-like_sf"/>
</dbReference>
<keyword evidence="1" id="KW-0560">Oxidoreductase</keyword>
<dbReference type="Proteomes" id="UP000093309">
    <property type="component" value="Unassembled WGS sequence"/>
</dbReference>
<dbReference type="OrthoDB" id="9777057at2"/>
<accession>A0A1C0ZWW8</accession>
<evidence type="ECO:0000259" key="2">
    <source>
        <dbReference type="Pfam" id="PF00107"/>
    </source>
</evidence>
<organism evidence="4 5">
    <name type="scientific">Paenibacillus pectinilyticus</name>
    <dbReference type="NCBI Taxonomy" id="512399"/>
    <lineage>
        <taxon>Bacteria</taxon>
        <taxon>Bacillati</taxon>
        <taxon>Bacillota</taxon>
        <taxon>Bacilli</taxon>
        <taxon>Bacillales</taxon>
        <taxon>Paenibacillaceae</taxon>
        <taxon>Paenibacillus</taxon>
    </lineage>
</organism>
<protein>
    <submittedName>
        <fullName evidence="4">Alcohol dehydrogenase</fullName>
    </submittedName>
</protein>
<dbReference type="InterPro" id="IPR050129">
    <property type="entry name" value="Zn_alcohol_dh"/>
</dbReference>
<dbReference type="Gene3D" id="3.40.50.720">
    <property type="entry name" value="NAD(P)-binding Rossmann-like Domain"/>
    <property type="match status" value="1"/>
</dbReference>
<name>A0A1C0ZWW8_9BACL</name>
<dbReference type="EMBL" id="LYPC01000027">
    <property type="protein sequence ID" value="OCT12595.1"/>
    <property type="molecule type" value="Genomic_DNA"/>
</dbReference>
<evidence type="ECO:0000256" key="1">
    <source>
        <dbReference type="ARBA" id="ARBA00023002"/>
    </source>
</evidence>
<dbReference type="AlphaFoldDB" id="A0A1C0ZWW8"/>
<dbReference type="RefSeq" id="WP_065857037.1">
    <property type="nucleotide sequence ID" value="NZ_LYPC01000027.1"/>
</dbReference>